<dbReference type="Pfam" id="PF02915">
    <property type="entry name" value="Rubrerythrin"/>
    <property type="match status" value="1"/>
</dbReference>
<dbReference type="Gene3D" id="1.20.1260.10">
    <property type="match status" value="2"/>
</dbReference>
<dbReference type="Proteomes" id="UP000660021">
    <property type="component" value="Unassembled WGS sequence"/>
</dbReference>
<evidence type="ECO:0000313" key="3">
    <source>
        <dbReference type="Proteomes" id="UP000660021"/>
    </source>
</evidence>
<accession>A0ABR7HTP2</accession>
<comment type="caution">
    <text evidence="2">The sequence shown here is derived from an EMBL/GenBank/DDBJ whole genome shotgun (WGS) entry which is preliminary data.</text>
</comment>
<dbReference type="RefSeq" id="WP_186963721.1">
    <property type="nucleotide sequence ID" value="NZ_JACOPR010000004.1"/>
</dbReference>
<name>A0ABR7HTP2_9FIRM</name>
<dbReference type="SUPFAM" id="SSF47240">
    <property type="entry name" value="Ferritin-like"/>
    <property type="match status" value="1"/>
</dbReference>
<dbReference type="EMBL" id="JACOPR010000004">
    <property type="protein sequence ID" value="MBC5730872.1"/>
    <property type="molecule type" value="Genomic_DNA"/>
</dbReference>
<reference evidence="2 3" key="1">
    <citation type="submission" date="2020-08" db="EMBL/GenBank/DDBJ databases">
        <title>Genome public.</title>
        <authorList>
            <person name="Liu C."/>
            <person name="Sun Q."/>
        </authorList>
    </citation>
    <scope>NUCLEOTIDE SEQUENCE [LARGE SCALE GENOMIC DNA]</scope>
    <source>
        <strain evidence="2 3">New-38</strain>
    </source>
</reference>
<dbReference type="InterPro" id="IPR012347">
    <property type="entry name" value="Ferritin-like"/>
</dbReference>
<dbReference type="CDD" id="cd07908">
    <property type="entry name" value="Mn_catalase_like"/>
    <property type="match status" value="1"/>
</dbReference>
<evidence type="ECO:0000259" key="1">
    <source>
        <dbReference type="Pfam" id="PF02915"/>
    </source>
</evidence>
<proteinExistence type="predicted"/>
<evidence type="ECO:0000313" key="2">
    <source>
        <dbReference type="EMBL" id="MBC5730872.1"/>
    </source>
</evidence>
<organism evidence="2 3">
    <name type="scientific">Pseudoflavonifractor hominis</name>
    <dbReference type="NCBI Taxonomy" id="2763059"/>
    <lineage>
        <taxon>Bacteria</taxon>
        <taxon>Bacillati</taxon>
        <taxon>Bacillota</taxon>
        <taxon>Clostridia</taxon>
        <taxon>Eubacteriales</taxon>
        <taxon>Oscillospiraceae</taxon>
        <taxon>Pseudoflavonifractor</taxon>
    </lineage>
</organism>
<feature type="domain" description="Rubrerythrin diiron-binding" evidence="1">
    <location>
        <begin position="40"/>
        <end position="165"/>
    </location>
</feature>
<gene>
    <name evidence="2" type="ORF">H8S34_08520</name>
</gene>
<protein>
    <submittedName>
        <fullName evidence="2">Manganese catalase family protein</fullName>
    </submittedName>
</protein>
<dbReference type="InterPro" id="IPR003251">
    <property type="entry name" value="Rr_diiron-bd_dom"/>
</dbReference>
<dbReference type="InterPro" id="IPR009078">
    <property type="entry name" value="Ferritin-like_SF"/>
</dbReference>
<keyword evidence="3" id="KW-1185">Reference proteome</keyword>
<sequence length="175" mass="20379">MEMICVAAAFRAPEPYPEIRVEGRNLRYARAMLSNMGGGTSEMSAASLYLYDQLVCAGEEALAQTFHEVAMVELHHLEIFGALAVQLGGEPRLWSVQRGRRVWWSPEYNQYNRMMGPLLQAAVRAEEASIRIYENQARWIGDENVRANLRRILADERCHLELFRQRWQEHMDRRR</sequence>